<dbReference type="Pfam" id="PF02308">
    <property type="entry name" value="MgtC"/>
    <property type="match status" value="1"/>
</dbReference>
<dbReference type="Proteomes" id="UP000186904">
    <property type="component" value="Unassembled WGS sequence"/>
</dbReference>
<proteinExistence type="inferred from homology"/>
<dbReference type="GO" id="GO:0005886">
    <property type="term" value="C:plasma membrane"/>
    <property type="evidence" value="ECO:0007669"/>
    <property type="project" value="UniProtKB-SubCell"/>
</dbReference>
<dbReference type="Proteomes" id="UP000186599">
    <property type="component" value="Unassembled WGS sequence"/>
</dbReference>
<reference evidence="11 14" key="2">
    <citation type="submission" date="2019-04" db="EMBL/GenBank/DDBJ databases">
        <title>Crypto-aerobic microbial life in anoxic (sulfidic) marine sediments.</title>
        <authorList>
            <person name="Bhattacharya S."/>
            <person name="Roy C."/>
            <person name="Mondal N."/>
            <person name="Sarkar J."/>
            <person name="Mandal S."/>
            <person name="Rameez M.J."/>
            <person name="Ghosh W."/>
        </authorList>
    </citation>
    <scope>NUCLEOTIDE SEQUENCE [LARGE SCALE GENOMIC DNA]</scope>
    <source>
        <strain evidence="11 14">SBBB</strain>
    </source>
</reference>
<evidence type="ECO:0000313" key="13">
    <source>
        <dbReference type="Proteomes" id="UP000186904"/>
    </source>
</evidence>
<dbReference type="AlphaFoldDB" id="A0A031MFI9"/>
<evidence type="ECO:0000313" key="12">
    <source>
        <dbReference type="Proteomes" id="UP000186599"/>
    </source>
</evidence>
<dbReference type="PRINTS" id="PR01837">
    <property type="entry name" value="MGTCSAPBPROT"/>
</dbReference>
<accession>A0A031MFI9</accession>
<evidence type="ECO:0000259" key="8">
    <source>
        <dbReference type="Pfam" id="PF02308"/>
    </source>
</evidence>
<evidence type="ECO:0000256" key="2">
    <source>
        <dbReference type="ARBA" id="ARBA00009298"/>
    </source>
</evidence>
<dbReference type="EMBL" id="FOUA01000006">
    <property type="protein sequence ID" value="SFM24164.1"/>
    <property type="molecule type" value="Genomic_DNA"/>
</dbReference>
<keyword evidence="4 7" id="KW-0812">Transmembrane</keyword>
<keyword evidence="12" id="KW-1185">Reference proteome</keyword>
<name>A0A031MFI9_9GAMM</name>
<evidence type="ECO:0000256" key="4">
    <source>
        <dbReference type="ARBA" id="ARBA00022692"/>
    </source>
</evidence>
<organism evidence="11 14">
    <name type="scientific">Halopseudomonas bauzanensis</name>
    <dbReference type="NCBI Taxonomy" id="653930"/>
    <lineage>
        <taxon>Bacteria</taxon>
        <taxon>Pseudomonadati</taxon>
        <taxon>Pseudomonadota</taxon>
        <taxon>Gammaproteobacteria</taxon>
        <taxon>Pseudomonadales</taxon>
        <taxon>Pseudomonadaceae</taxon>
        <taxon>Halopseudomonas</taxon>
    </lineage>
</organism>
<dbReference type="Proteomes" id="UP000305198">
    <property type="component" value="Unassembled WGS sequence"/>
</dbReference>
<keyword evidence="6 7" id="KW-0472">Membrane</keyword>
<evidence type="ECO:0000313" key="10">
    <source>
        <dbReference type="EMBL" id="SFM24164.1"/>
    </source>
</evidence>
<feature type="transmembrane region" description="Helical" evidence="7">
    <location>
        <begin position="80"/>
        <end position="100"/>
    </location>
</feature>
<dbReference type="RefSeq" id="WP_036991254.1">
    <property type="nucleotide sequence ID" value="NZ_FOGN01000006.1"/>
</dbReference>
<dbReference type="EMBL" id="SWAV01000002">
    <property type="protein sequence ID" value="TKA92098.1"/>
    <property type="molecule type" value="Genomic_DNA"/>
</dbReference>
<evidence type="ECO:0000256" key="3">
    <source>
        <dbReference type="ARBA" id="ARBA00022475"/>
    </source>
</evidence>
<evidence type="ECO:0000256" key="6">
    <source>
        <dbReference type="ARBA" id="ARBA00023136"/>
    </source>
</evidence>
<evidence type="ECO:0000256" key="7">
    <source>
        <dbReference type="RuleBase" id="RU365041"/>
    </source>
</evidence>
<feature type="domain" description="MgtC/SapB/SrpB/YhiD N-terminal" evidence="8">
    <location>
        <begin position="31"/>
        <end position="152"/>
    </location>
</feature>
<dbReference type="EMBL" id="FOGN01000006">
    <property type="protein sequence ID" value="SES26292.1"/>
    <property type="molecule type" value="Genomic_DNA"/>
</dbReference>
<evidence type="ECO:0000256" key="5">
    <source>
        <dbReference type="ARBA" id="ARBA00022989"/>
    </source>
</evidence>
<sequence length="163" mass="16904">MDVFDIILVTLASEFSDLTDVEQATRVALRLLVAALLGGLLGYERETHGKAAGIRTHMLVCMGAALFVLGSELVGAGDDAMSRVVQGIVAGIGFLGVGTIIKGSSMGEVKGLTTAAGVWMTAAVGVCVGLGLEATAVLATLLMLFILHVLPYFLEGVERKPDE</sequence>
<reference evidence="12 13" key="1">
    <citation type="submission" date="2016-10" db="EMBL/GenBank/DDBJ databases">
        <authorList>
            <person name="de Groot N.N."/>
        </authorList>
    </citation>
    <scope>NUCLEOTIDE SEQUENCE [LARGE SCALE GENOMIC DNA]</scope>
    <source>
        <strain evidence="10 12">CGMCC 1.9095</strain>
        <strain evidence="9 13">DSM 22558</strain>
    </source>
</reference>
<protein>
    <recommendedName>
        <fullName evidence="7">Protein MgtC</fullName>
    </recommendedName>
</protein>
<gene>
    <name evidence="11" type="ORF">FA869_06800</name>
    <name evidence="10" type="ORF">SAMN04487855_2846</name>
    <name evidence="9" type="ORF">SAMN05216589_2924</name>
</gene>
<feature type="transmembrane region" description="Helical" evidence="7">
    <location>
        <begin position="27"/>
        <end position="44"/>
    </location>
</feature>
<comment type="subcellular location">
    <subcellularLocation>
        <location evidence="7">Cell inner membrane</location>
        <topology evidence="7">Multi-pass membrane protein</topology>
    </subcellularLocation>
    <subcellularLocation>
        <location evidence="1">Cell membrane</location>
        <topology evidence="1">Multi-pass membrane protein</topology>
    </subcellularLocation>
</comment>
<evidence type="ECO:0000313" key="14">
    <source>
        <dbReference type="Proteomes" id="UP000305198"/>
    </source>
</evidence>
<dbReference type="InterPro" id="IPR003416">
    <property type="entry name" value="MgtC/SapB/SrpB/YhiD_fam"/>
</dbReference>
<dbReference type="PANTHER" id="PTHR33778">
    <property type="entry name" value="PROTEIN MGTC"/>
    <property type="match status" value="1"/>
</dbReference>
<evidence type="ECO:0000256" key="1">
    <source>
        <dbReference type="ARBA" id="ARBA00004651"/>
    </source>
</evidence>
<evidence type="ECO:0000313" key="11">
    <source>
        <dbReference type="EMBL" id="TKA92098.1"/>
    </source>
</evidence>
<keyword evidence="5 7" id="KW-1133">Transmembrane helix</keyword>
<dbReference type="STRING" id="653930.SAMN05216589_2924"/>
<dbReference type="InterPro" id="IPR049177">
    <property type="entry name" value="MgtC_SapB_SrpB_YhiD_N"/>
</dbReference>
<comment type="similarity">
    <text evidence="2 7">Belongs to the MgtC/SapB family.</text>
</comment>
<evidence type="ECO:0000313" key="9">
    <source>
        <dbReference type="EMBL" id="SES26292.1"/>
    </source>
</evidence>
<dbReference type="OrthoDB" id="9811198at2"/>
<feature type="transmembrane region" description="Helical" evidence="7">
    <location>
        <begin position="56"/>
        <end position="74"/>
    </location>
</feature>
<dbReference type="PANTHER" id="PTHR33778:SF1">
    <property type="entry name" value="MAGNESIUM TRANSPORTER YHID-RELATED"/>
    <property type="match status" value="1"/>
</dbReference>
<keyword evidence="7" id="KW-0997">Cell inner membrane</keyword>
<keyword evidence="3" id="KW-1003">Cell membrane</keyword>